<organism evidence="1 2">
    <name type="scientific">Eumeta variegata</name>
    <name type="common">Bagworm moth</name>
    <name type="synonym">Eumeta japonica</name>
    <dbReference type="NCBI Taxonomy" id="151549"/>
    <lineage>
        <taxon>Eukaryota</taxon>
        <taxon>Metazoa</taxon>
        <taxon>Ecdysozoa</taxon>
        <taxon>Arthropoda</taxon>
        <taxon>Hexapoda</taxon>
        <taxon>Insecta</taxon>
        <taxon>Pterygota</taxon>
        <taxon>Neoptera</taxon>
        <taxon>Endopterygota</taxon>
        <taxon>Lepidoptera</taxon>
        <taxon>Glossata</taxon>
        <taxon>Ditrysia</taxon>
        <taxon>Tineoidea</taxon>
        <taxon>Psychidae</taxon>
        <taxon>Oiketicinae</taxon>
        <taxon>Eumeta</taxon>
    </lineage>
</organism>
<keyword evidence="2" id="KW-1185">Reference proteome</keyword>
<gene>
    <name evidence="1" type="ORF">EVAR_9301_1</name>
</gene>
<dbReference type="EMBL" id="BGZK01000072">
    <property type="protein sequence ID" value="GBP15523.1"/>
    <property type="molecule type" value="Genomic_DNA"/>
</dbReference>
<reference evidence="1 2" key="1">
    <citation type="journal article" date="2019" name="Commun. Biol.">
        <title>The bagworm genome reveals a unique fibroin gene that provides high tensile strength.</title>
        <authorList>
            <person name="Kono N."/>
            <person name="Nakamura H."/>
            <person name="Ohtoshi R."/>
            <person name="Tomita M."/>
            <person name="Numata K."/>
            <person name="Arakawa K."/>
        </authorList>
    </citation>
    <scope>NUCLEOTIDE SEQUENCE [LARGE SCALE GENOMIC DNA]</scope>
</reference>
<evidence type="ECO:0000313" key="1">
    <source>
        <dbReference type="EMBL" id="GBP15523.1"/>
    </source>
</evidence>
<evidence type="ECO:0000313" key="2">
    <source>
        <dbReference type="Proteomes" id="UP000299102"/>
    </source>
</evidence>
<accession>A0A4C1TLX6</accession>
<dbReference type="AlphaFoldDB" id="A0A4C1TLX6"/>
<dbReference type="Proteomes" id="UP000299102">
    <property type="component" value="Unassembled WGS sequence"/>
</dbReference>
<name>A0A4C1TLX6_EUMVA</name>
<proteinExistence type="predicted"/>
<protein>
    <submittedName>
        <fullName evidence="1">Uncharacterized protein</fullName>
    </submittedName>
</protein>
<comment type="caution">
    <text evidence="1">The sequence shown here is derived from an EMBL/GenBank/DDBJ whole genome shotgun (WGS) entry which is preliminary data.</text>
</comment>
<sequence length="84" mass="9540">MNRLSREADGFTRIASGYLRQRAVTARRKSFTHRTLASRRDLKDGRADGAGDVDADVYSARTYLHRKNELSFGPRAGWRLCGPR</sequence>